<feature type="transmembrane region" description="Helical" evidence="1">
    <location>
        <begin position="170"/>
        <end position="194"/>
    </location>
</feature>
<feature type="transmembrane region" description="Helical" evidence="1">
    <location>
        <begin position="49"/>
        <end position="66"/>
    </location>
</feature>
<evidence type="ECO:0000313" key="2">
    <source>
        <dbReference type="EMBL" id="RNJ43271.1"/>
    </source>
</evidence>
<feature type="transmembrane region" description="Helical" evidence="1">
    <location>
        <begin position="20"/>
        <end position="37"/>
    </location>
</feature>
<keyword evidence="1" id="KW-1133">Transmembrane helix</keyword>
<accession>A0A3M9X615</accession>
<dbReference type="Proteomes" id="UP000275436">
    <property type="component" value="Unassembled WGS sequence"/>
</dbReference>
<protein>
    <submittedName>
        <fullName evidence="2">MFS transporter</fullName>
    </submittedName>
</protein>
<gene>
    <name evidence="2" type="ORF">DNR46_21515</name>
</gene>
<dbReference type="AlphaFoldDB" id="A0A3M9X615"/>
<comment type="caution">
    <text evidence="2">The sequence shown here is derived from an EMBL/GenBank/DDBJ whole genome shotgun (WGS) entry which is preliminary data.</text>
</comment>
<feature type="transmembrane region" description="Helical" evidence="1">
    <location>
        <begin position="143"/>
        <end position="164"/>
    </location>
</feature>
<dbReference type="EMBL" id="QKOD01000006">
    <property type="protein sequence ID" value="RNJ43271.1"/>
    <property type="molecule type" value="Genomic_DNA"/>
</dbReference>
<keyword evidence="1" id="KW-0472">Membrane</keyword>
<feature type="transmembrane region" description="Helical" evidence="1">
    <location>
        <begin position="78"/>
        <end position="98"/>
    </location>
</feature>
<reference evidence="2 3" key="1">
    <citation type="journal article" date="2018" name="Mol. Plant Microbe Interact.">
        <title>Taxonomically Different Co-Microsymbionts of a Relict Legume, Oxytropis popoviana, Have Complementary Sets of Symbiotic Genes and Together Increase the Efficiency of Plant Nodulation.</title>
        <authorList>
            <person name="Safronova V."/>
            <person name="Belimov A."/>
            <person name="Sazanova A."/>
            <person name="Chirak E."/>
            <person name="Verkhozina A."/>
            <person name="Kuznetsova I."/>
            <person name="Andronov E."/>
            <person name="Puhalsky J."/>
            <person name="Tikhonovich I."/>
        </authorList>
    </citation>
    <scope>NUCLEOTIDE SEQUENCE [LARGE SCALE GENOMIC DNA]</scope>
    <source>
        <strain evidence="2 3">Opo-235</strain>
    </source>
</reference>
<feature type="transmembrane region" description="Helical" evidence="1">
    <location>
        <begin position="246"/>
        <end position="265"/>
    </location>
</feature>
<sequence length="291" mass="31217">MTVEAVSPPVVPSRDAWRSLLWFAPLTSLWLLVIYRWPAIPATGVPTTAHQLAAHGLIALGLWLGLEHTSLTPAQRRTTWLAIMIPDTLWLAFAWSAAINGAFHAGTASFPVLPSAIFLPVIIAAPLLLLSKRIGLVLDAMPASWLVMLQLYRVFGTWAVAAWLRGALPGAFAAPAGIGDMLTGLFALPAAIAVATGTDKGRRAAILWNILGLADFAVAITMGMITSPGPWQLIVPDVQSIGAGDYPGVLTPAFVVPSSILLHMLSLRQLRRRNRAEVARRWEPAKGPIET</sequence>
<proteinExistence type="predicted"/>
<evidence type="ECO:0000256" key="1">
    <source>
        <dbReference type="SAM" id="Phobius"/>
    </source>
</evidence>
<evidence type="ECO:0000313" key="3">
    <source>
        <dbReference type="Proteomes" id="UP000275436"/>
    </source>
</evidence>
<name>A0A3M9X615_9HYPH</name>
<organism evidence="2 3">
    <name type="scientific">Mesorhizobium japonicum</name>
    <dbReference type="NCBI Taxonomy" id="2066070"/>
    <lineage>
        <taxon>Bacteria</taxon>
        <taxon>Pseudomonadati</taxon>
        <taxon>Pseudomonadota</taxon>
        <taxon>Alphaproteobacteria</taxon>
        <taxon>Hyphomicrobiales</taxon>
        <taxon>Phyllobacteriaceae</taxon>
        <taxon>Mesorhizobium</taxon>
    </lineage>
</organism>
<keyword evidence="1" id="KW-0812">Transmembrane</keyword>
<feature type="transmembrane region" description="Helical" evidence="1">
    <location>
        <begin position="110"/>
        <end position="131"/>
    </location>
</feature>
<feature type="transmembrane region" description="Helical" evidence="1">
    <location>
        <begin position="206"/>
        <end position="226"/>
    </location>
</feature>
<dbReference type="RefSeq" id="WP_123168926.1">
    <property type="nucleotide sequence ID" value="NZ_QKOD01000006.1"/>
</dbReference>